<dbReference type="EMBL" id="GECU01019388">
    <property type="protein sequence ID" value="JAS88318.1"/>
    <property type="molecule type" value="Transcribed_RNA"/>
</dbReference>
<feature type="non-terminal residue" evidence="1">
    <location>
        <position position="111"/>
    </location>
</feature>
<reference evidence="1" key="1">
    <citation type="submission" date="2015-11" db="EMBL/GenBank/DDBJ databases">
        <title>De novo transcriptome assembly of four potential Pierce s Disease insect vectors from Arizona vineyards.</title>
        <authorList>
            <person name="Tassone E.E."/>
        </authorList>
    </citation>
    <scope>NUCLEOTIDE SEQUENCE</scope>
</reference>
<dbReference type="AlphaFoldDB" id="A0A1B6IN20"/>
<evidence type="ECO:0000313" key="1">
    <source>
        <dbReference type="EMBL" id="JAS88318.1"/>
    </source>
</evidence>
<organism evidence="1">
    <name type="scientific">Homalodisca liturata</name>
    <dbReference type="NCBI Taxonomy" id="320908"/>
    <lineage>
        <taxon>Eukaryota</taxon>
        <taxon>Metazoa</taxon>
        <taxon>Ecdysozoa</taxon>
        <taxon>Arthropoda</taxon>
        <taxon>Hexapoda</taxon>
        <taxon>Insecta</taxon>
        <taxon>Pterygota</taxon>
        <taxon>Neoptera</taxon>
        <taxon>Paraneoptera</taxon>
        <taxon>Hemiptera</taxon>
        <taxon>Auchenorrhyncha</taxon>
        <taxon>Membracoidea</taxon>
        <taxon>Cicadellidae</taxon>
        <taxon>Cicadellinae</taxon>
        <taxon>Proconiini</taxon>
        <taxon>Homalodisca</taxon>
    </lineage>
</organism>
<proteinExistence type="predicted"/>
<gene>
    <name evidence="1" type="ORF">g.57585</name>
</gene>
<sequence>GMSSSCWKEAGNWATARAANTNRRAQVILSLEHHGGRTQRNTAKGTRLPRDYYKTVINHDHPGSTHLSLAHWWPGRARCGRACALLEDLLILSDRHDALVTLHCPITVFLL</sequence>
<name>A0A1B6IN20_9HEMI</name>
<feature type="non-terminal residue" evidence="1">
    <location>
        <position position="1"/>
    </location>
</feature>
<accession>A0A1B6IN20</accession>
<protein>
    <submittedName>
        <fullName evidence="1">Uncharacterized protein</fullName>
    </submittedName>
</protein>